<dbReference type="Proteomes" id="UP001140949">
    <property type="component" value="Unassembled WGS sequence"/>
</dbReference>
<proteinExistence type="predicted"/>
<protein>
    <submittedName>
        <fullName evidence="2">Cytochrome P450 94B3-like</fullName>
    </submittedName>
</protein>
<name>A0AAX6H2G7_IRIPA</name>
<keyword evidence="3" id="KW-1185">Reference proteome</keyword>
<comment type="caution">
    <text evidence="2">The sequence shown here is derived from an EMBL/GenBank/DDBJ whole genome shotgun (WGS) entry which is preliminary data.</text>
</comment>
<evidence type="ECO:0000313" key="2">
    <source>
        <dbReference type="EMBL" id="KAJ6834954.1"/>
    </source>
</evidence>
<dbReference type="EMBL" id="JANAVB010013600">
    <property type="protein sequence ID" value="KAJ6834954.1"/>
    <property type="molecule type" value="Genomic_DNA"/>
</dbReference>
<reference evidence="2" key="1">
    <citation type="journal article" date="2023" name="GigaByte">
        <title>Genome assembly of the bearded iris, Iris pallida Lam.</title>
        <authorList>
            <person name="Bruccoleri R.E."/>
            <person name="Oakeley E.J."/>
            <person name="Faust A.M.E."/>
            <person name="Altorfer M."/>
            <person name="Dessus-Babus S."/>
            <person name="Burckhardt D."/>
            <person name="Oertli M."/>
            <person name="Naumann U."/>
            <person name="Petersen F."/>
            <person name="Wong J."/>
        </authorList>
    </citation>
    <scope>NUCLEOTIDE SEQUENCE</scope>
    <source>
        <strain evidence="2">GSM-AAB239-AS_SAM_17_03QT</strain>
    </source>
</reference>
<accession>A0AAX6H2G7</accession>
<feature type="region of interest" description="Disordered" evidence="1">
    <location>
        <begin position="91"/>
        <end position="145"/>
    </location>
</feature>
<sequence>MEHRILIRTPRLEHPIRVQPPLWPELPAVLPPYALHPPHRVRAVHHNHALPHLRAVRQHVPLGAIPRLQRHGRVQPHRLGQRRVEVAHLPQLLQREHAARRAPVPRPHRLRLPDDPPPHFRPRRHQPEEPGHGRRRRVPPRQNVVEHEVAEELVGEVPFRHHHGE</sequence>
<gene>
    <name evidence="2" type="ORF">M6B38_123195</name>
</gene>
<evidence type="ECO:0000256" key="1">
    <source>
        <dbReference type="SAM" id="MobiDB-lite"/>
    </source>
</evidence>
<dbReference type="AlphaFoldDB" id="A0AAX6H2G7"/>
<evidence type="ECO:0000313" key="3">
    <source>
        <dbReference type="Proteomes" id="UP001140949"/>
    </source>
</evidence>
<organism evidence="2 3">
    <name type="scientific">Iris pallida</name>
    <name type="common">Sweet iris</name>
    <dbReference type="NCBI Taxonomy" id="29817"/>
    <lineage>
        <taxon>Eukaryota</taxon>
        <taxon>Viridiplantae</taxon>
        <taxon>Streptophyta</taxon>
        <taxon>Embryophyta</taxon>
        <taxon>Tracheophyta</taxon>
        <taxon>Spermatophyta</taxon>
        <taxon>Magnoliopsida</taxon>
        <taxon>Liliopsida</taxon>
        <taxon>Asparagales</taxon>
        <taxon>Iridaceae</taxon>
        <taxon>Iridoideae</taxon>
        <taxon>Irideae</taxon>
        <taxon>Iris</taxon>
    </lineage>
</organism>
<reference evidence="2" key="2">
    <citation type="submission" date="2023-04" db="EMBL/GenBank/DDBJ databases">
        <authorList>
            <person name="Bruccoleri R.E."/>
            <person name="Oakeley E.J."/>
            <person name="Faust A.-M."/>
            <person name="Dessus-Babus S."/>
            <person name="Altorfer M."/>
            <person name="Burckhardt D."/>
            <person name="Oertli M."/>
            <person name="Naumann U."/>
            <person name="Petersen F."/>
            <person name="Wong J."/>
        </authorList>
    </citation>
    <scope>NUCLEOTIDE SEQUENCE</scope>
    <source>
        <strain evidence="2">GSM-AAB239-AS_SAM_17_03QT</strain>
        <tissue evidence="2">Leaf</tissue>
    </source>
</reference>